<dbReference type="EMBL" id="MU155231">
    <property type="protein sequence ID" value="KAF9478552.1"/>
    <property type="molecule type" value="Genomic_DNA"/>
</dbReference>
<feature type="compositionally biased region" description="Low complexity" evidence="1">
    <location>
        <begin position="103"/>
        <end position="127"/>
    </location>
</feature>
<proteinExistence type="predicted"/>
<organism evidence="2 3">
    <name type="scientific">Pholiota conissans</name>
    <dbReference type="NCBI Taxonomy" id="109636"/>
    <lineage>
        <taxon>Eukaryota</taxon>
        <taxon>Fungi</taxon>
        <taxon>Dikarya</taxon>
        <taxon>Basidiomycota</taxon>
        <taxon>Agaricomycotina</taxon>
        <taxon>Agaricomycetes</taxon>
        <taxon>Agaricomycetidae</taxon>
        <taxon>Agaricales</taxon>
        <taxon>Agaricineae</taxon>
        <taxon>Strophariaceae</taxon>
        <taxon>Pholiota</taxon>
    </lineage>
</organism>
<gene>
    <name evidence="2" type="ORF">BDN70DRAFT_879780</name>
</gene>
<evidence type="ECO:0000313" key="3">
    <source>
        <dbReference type="Proteomes" id="UP000807469"/>
    </source>
</evidence>
<comment type="caution">
    <text evidence="2">The sequence shown here is derived from an EMBL/GenBank/DDBJ whole genome shotgun (WGS) entry which is preliminary data.</text>
</comment>
<sequence>MSKPSPPAKYTAGATIHGELAPEGLFKSFDFFNIALDPFTPPYTPSGLHSPMSESIYSPYDYESSSSDASSVFADDFSMKYSFDYDALVSKLDQKMQDRSSRSKSSSSSSSRGSLASGRSRSSSQSSCDGEVPFAYPPSDPPQQSIYESDDHPRGRSPFRVHLTAPTYMAEETPSRTDFLSHSPSLFEPACVCDSSPSKSCPVHPPSKVRAISRLFYCRQPKY</sequence>
<dbReference type="AlphaFoldDB" id="A0A9P6CTM2"/>
<evidence type="ECO:0000313" key="2">
    <source>
        <dbReference type="EMBL" id="KAF9478552.1"/>
    </source>
</evidence>
<name>A0A9P6CTM2_9AGAR</name>
<keyword evidence="3" id="KW-1185">Reference proteome</keyword>
<accession>A0A9P6CTM2</accession>
<reference evidence="2" key="1">
    <citation type="submission" date="2020-11" db="EMBL/GenBank/DDBJ databases">
        <authorList>
            <consortium name="DOE Joint Genome Institute"/>
            <person name="Ahrendt S."/>
            <person name="Riley R."/>
            <person name="Andreopoulos W."/>
            <person name="Labutti K."/>
            <person name="Pangilinan J."/>
            <person name="Ruiz-Duenas F.J."/>
            <person name="Barrasa J.M."/>
            <person name="Sanchez-Garcia M."/>
            <person name="Camarero S."/>
            <person name="Miyauchi S."/>
            <person name="Serrano A."/>
            <person name="Linde D."/>
            <person name="Babiker R."/>
            <person name="Drula E."/>
            <person name="Ayuso-Fernandez I."/>
            <person name="Pacheco R."/>
            <person name="Padilla G."/>
            <person name="Ferreira P."/>
            <person name="Barriuso J."/>
            <person name="Kellner H."/>
            <person name="Castanera R."/>
            <person name="Alfaro M."/>
            <person name="Ramirez L."/>
            <person name="Pisabarro A.G."/>
            <person name="Kuo A."/>
            <person name="Tritt A."/>
            <person name="Lipzen A."/>
            <person name="He G."/>
            <person name="Yan M."/>
            <person name="Ng V."/>
            <person name="Cullen D."/>
            <person name="Martin F."/>
            <person name="Rosso M.-N."/>
            <person name="Henrissat B."/>
            <person name="Hibbett D."/>
            <person name="Martinez A.T."/>
            <person name="Grigoriev I.V."/>
        </authorList>
    </citation>
    <scope>NUCLEOTIDE SEQUENCE</scope>
    <source>
        <strain evidence="2">CIRM-BRFM 674</strain>
    </source>
</reference>
<protein>
    <submittedName>
        <fullName evidence="2">Uncharacterized protein</fullName>
    </submittedName>
</protein>
<feature type="compositionally biased region" description="Low complexity" evidence="1">
    <location>
        <begin position="53"/>
        <end position="68"/>
    </location>
</feature>
<feature type="region of interest" description="Disordered" evidence="1">
    <location>
        <begin position="43"/>
        <end position="68"/>
    </location>
</feature>
<dbReference type="Proteomes" id="UP000807469">
    <property type="component" value="Unassembled WGS sequence"/>
</dbReference>
<evidence type="ECO:0000256" key="1">
    <source>
        <dbReference type="SAM" id="MobiDB-lite"/>
    </source>
</evidence>
<feature type="region of interest" description="Disordered" evidence="1">
    <location>
        <begin position="94"/>
        <end position="161"/>
    </location>
</feature>